<organism evidence="7 8">
    <name type="scientific">Streptomyces filamentosus</name>
    <name type="common">Streptomyces roseosporus</name>
    <dbReference type="NCBI Taxonomy" id="67294"/>
    <lineage>
        <taxon>Bacteria</taxon>
        <taxon>Bacillati</taxon>
        <taxon>Actinomycetota</taxon>
        <taxon>Actinomycetes</taxon>
        <taxon>Kitasatosporales</taxon>
        <taxon>Streptomycetaceae</taxon>
        <taxon>Streptomyces</taxon>
    </lineage>
</organism>
<comment type="similarity">
    <text evidence="4">Belongs to the Orn/Lys/Arg decarboxylase class-II family.</text>
</comment>
<dbReference type="InterPro" id="IPR022643">
    <property type="entry name" value="De-COase2_C"/>
</dbReference>
<protein>
    <submittedName>
        <fullName evidence="7">Diaminopimelate decarboxylase</fullName>
    </submittedName>
</protein>
<dbReference type="InterPro" id="IPR029066">
    <property type="entry name" value="PLP-binding_barrel"/>
</dbReference>
<evidence type="ECO:0000259" key="6">
    <source>
        <dbReference type="Pfam" id="PF02784"/>
    </source>
</evidence>
<dbReference type="RefSeq" id="WP_190040594.1">
    <property type="nucleotide sequence ID" value="NZ_BNBE01000001.1"/>
</dbReference>
<evidence type="ECO:0000313" key="8">
    <source>
        <dbReference type="Proteomes" id="UP000632849"/>
    </source>
</evidence>
<feature type="domain" description="Orn/DAP/Arg decarboxylase 2 C-terminal" evidence="5">
    <location>
        <begin position="15"/>
        <end position="369"/>
    </location>
</feature>
<evidence type="ECO:0000259" key="5">
    <source>
        <dbReference type="Pfam" id="PF00278"/>
    </source>
</evidence>
<reference evidence="7" key="1">
    <citation type="journal article" date="2014" name="Int. J. Syst. Evol. Microbiol.">
        <title>Complete genome sequence of Corynebacterium casei LMG S-19264T (=DSM 44701T), isolated from a smear-ripened cheese.</title>
        <authorList>
            <consortium name="US DOE Joint Genome Institute (JGI-PGF)"/>
            <person name="Walter F."/>
            <person name="Albersmeier A."/>
            <person name="Kalinowski J."/>
            <person name="Ruckert C."/>
        </authorList>
    </citation>
    <scope>NUCLEOTIDE SEQUENCE</scope>
    <source>
        <strain evidence="7">JCM 4122</strain>
    </source>
</reference>
<dbReference type="GO" id="GO:0009089">
    <property type="term" value="P:lysine biosynthetic process via diaminopimelate"/>
    <property type="evidence" value="ECO:0007669"/>
    <property type="project" value="TreeGrafter"/>
</dbReference>
<evidence type="ECO:0000256" key="2">
    <source>
        <dbReference type="ARBA" id="ARBA00022898"/>
    </source>
</evidence>
<dbReference type="PANTHER" id="PTHR43727">
    <property type="entry name" value="DIAMINOPIMELATE DECARBOXYLASE"/>
    <property type="match status" value="1"/>
</dbReference>
<evidence type="ECO:0000256" key="4">
    <source>
        <dbReference type="RuleBase" id="RU003737"/>
    </source>
</evidence>
<dbReference type="Gene3D" id="3.20.20.10">
    <property type="entry name" value="Alanine racemase"/>
    <property type="match status" value="1"/>
</dbReference>
<dbReference type="SUPFAM" id="SSF50621">
    <property type="entry name" value="Alanine racemase C-terminal domain-like"/>
    <property type="match status" value="1"/>
</dbReference>
<comment type="caution">
    <text evidence="7">The sequence shown here is derived from an EMBL/GenBank/DDBJ whole genome shotgun (WGS) entry which is preliminary data.</text>
</comment>
<dbReference type="PANTHER" id="PTHR43727:SF2">
    <property type="entry name" value="GROUP IV DECARBOXYLASE"/>
    <property type="match status" value="1"/>
</dbReference>
<dbReference type="InterPro" id="IPR009006">
    <property type="entry name" value="Ala_racemase/Decarboxylase_C"/>
</dbReference>
<feature type="active site" description="Proton donor" evidence="3">
    <location>
        <position position="342"/>
    </location>
</feature>
<evidence type="ECO:0000256" key="1">
    <source>
        <dbReference type="ARBA" id="ARBA00001933"/>
    </source>
</evidence>
<feature type="domain" description="Orn/DAP/Arg decarboxylase 2 N-terminal" evidence="6">
    <location>
        <begin position="23"/>
        <end position="275"/>
    </location>
</feature>
<dbReference type="PRINTS" id="PR01179">
    <property type="entry name" value="ODADCRBXLASE"/>
</dbReference>
<keyword evidence="8" id="KW-1185">Reference proteome</keyword>
<sequence>MTRYADLAERYGTPLYVYDLDRVEAARDDLFAALPEEFELFCAVKANPHPDVLRALREGSDRACRAEISSTGELAAALTAGYDAAECLYTGPGKTDGELDEVLAKGVRMFSVESLTDLQHIGAAATRLGLVADALLRINSVSASATTSIRMTGAPSQFGIDSETLADLMPALRAVEGVRLAGAHFFPLSNARDEDALIGEFRNTVAVAAAMFAETGIEPRFLDIGGGFSAPYAVPGVRPLYPRLRAALQEALDEHFPRWRQGFPTVACESGRYLVGDSGTLLAQVVNVKESRGRTFVVLDAGINTFGGMSGIGRLLPVAVSPDPADADTTDWHKASLVGPLCTPGDILGRDVRLPELTGGDLVEIPNAGAYGPTASLLMFLGRPAPVEAVVRGTDPVSVTRIEHIRTPV</sequence>
<dbReference type="AlphaFoldDB" id="A0A919BAM5"/>
<dbReference type="Gene3D" id="2.40.37.10">
    <property type="entry name" value="Lyase, Ornithine Decarboxylase, Chain A, domain 1"/>
    <property type="match status" value="1"/>
</dbReference>
<comment type="cofactor">
    <cofactor evidence="1 3">
        <name>pyridoxal 5'-phosphate</name>
        <dbReference type="ChEBI" id="CHEBI:597326"/>
    </cofactor>
</comment>
<accession>A0A919BAM5</accession>
<dbReference type="InterPro" id="IPR000183">
    <property type="entry name" value="Orn/DAP/Arg_de-COase"/>
</dbReference>
<dbReference type="SUPFAM" id="SSF51419">
    <property type="entry name" value="PLP-binding barrel"/>
    <property type="match status" value="1"/>
</dbReference>
<evidence type="ECO:0000313" key="7">
    <source>
        <dbReference type="EMBL" id="GHF79036.1"/>
    </source>
</evidence>
<reference evidence="7" key="2">
    <citation type="submission" date="2020-09" db="EMBL/GenBank/DDBJ databases">
        <authorList>
            <person name="Sun Q."/>
            <person name="Ohkuma M."/>
        </authorList>
    </citation>
    <scope>NUCLEOTIDE SEQUENCE</scope>
    <source>
        <strain evidence="7">JCM 4122</strain>
    </source>
</reference>
<evidence type="ECO:0000256" key="3">
    <source>
        <dbReference type="PIRSR" id="PIRSR600183-50"/>
    </source>
</evidence>
<dbReference type="Proteomes" id="UP000632849">
    <property type="component" value="Unassembled WGS sequence"/>
</dbReference>
<feature type="modified residue" description="N6-(pyridoxal phosphate)lysine" evidence="3">
    <location>
        <position position="45"/>
    </location>
</feature>
<keyword evidence="2 3" id="KW-0663">Pyridoxal phosphate</keyword>
<dbReference type="InterPro" id="IPR022644">
    <property type="entry name" value="De-COase2_N"/>
</dbReference>
<name>A0A919BAM5_STRFL</name>
<dbReference type="Pfam" id="PF02784">
    <property type="entry name" value="Orn_Arg_deC_N"/>
    <property type="match status" value="1"/>
</dbReference>
<gene>
    <name evidence="7" type="primary">lysA</name>
    <name evidence="7" type="ORF">GCM10017667_03110</name>
</gene>
<dbReference type="GO" id="GO:0008836">
    <property type="term" value="F:diaminopimelate decarboxylase activity"/>
    <property type="evidence" value="ECO:0007669"/>
    <property type="project" value="TreeGrafter"/>
</dbReference>
<dbReference type="Pfam" id="PF00278">
    <property type="entry name" value="Orn_DAP_Arg_deC"/>
    <property type="match status" value="1"/>
</dbReference>
<proteinExistence type="inferred from homology"/>
<dbReference type="EMBL" id="BNBE01000001">
    <property type="protein sequence ID" value="GHF79036.1"/>
    <property type="molecule type" value="Genomic_DNA"/>
</dbReference>